<keyword evidence="2" id="KW-1185">Reference proteome</keyword>
<dbReference type="EMBL" id="CP031035">
    <property type="protein sequence ID" value="QDZ18735.1"/>
    <property type="molecule type" value="Genomic_DNA"/>
</dbReference>
<sequence length="344" mass="37277">MGGGLALVPELAAATRYAAICVGSAQVASVVLKKGKDSGQVLVVGCDSSSSSSSSYNTGGLDLAGEGGVGRNKTYVPEPKPFMEVFNPRTALLVLGRNLTSRLALWMNELQENLNEAVEREEESEEEEEGLDVDVPPFRPVVSKALVGVAMDYAVLILKRTFEILASTLVEPKLACKLLKDFHDSAKRKRLKYFFDSDLSLKVRVVTGATRVRKCARTAARGAFLGFLAELTINEVVVIYRTAKLAKDEDNTYSESLCEKEGRYYTDSLDYFQRHTLSNFVRVSSRFVFASVGVGVGSLISINEPKVLPAAFGKLGTVLGFAAGNFLGGKLVDVFLLEETTTGF</sequence>
<dbReference type="Proteomes" id="UP000316726">
    <property type="component" value="Chromosome 2"/>
</dbReference>
<dbReference type="PANTHER" id="PTHR36074">
    <property type="entry name" value="ISOPENTENYL-DIPHOSPHATE DELTA-ISOMERASE"/>
    <property type="match status" value="1"/>
</dbReference>
<dbReference type="AlphaFoldDB" id="A0A5B8MGE8"/>
<evidence type="ECO:0000313" key="1">
    <source>
        <dbReference type="EMBL" id="QDZ18735.1"/>
    </source>
</evidence>
<gene>
    <name evidence="1" type="ORF">A3770_02p12530</name>
</gene>
<proteinExistence type="predicted"/>
<evidence type="ECO:0000313" key="2">
    <source>
        <dbReference type="Proteomes" id="UP000316726"/>
    </source>
</evidence>
<organism evidence="1 2">
    <name type="scientific">Chloropicon primus</name>
    <dbReference type="NCBI Taxonomy" id="1764295"/>
    <lineage>
        <taxon>Eukaryota</taxon>
        <taxon>Viridiplantae</taxon>
        <taxon>Chlorophyta</taxon>
        <taxon>Chloropicophyceae</taxon>
        <taxon>Chloropicales</taxon>
        <taxon>Chloropicaceae</taxon>
        <taxon>Chloropicon</taxon>
    </lineage>
</organism>
<accession>A0A5B8MGE8</accession>
<dbReference type="PANTHER" id="PTHR36074:SF1">
    <property type="entry name" value="ISOPENTENYL-DIPHOSPHATE DELTA-ISOMERASE"/>
    <property type="match status" value="1"/>
</dbReference>
<protein>
    <submittedName>
        <fullName evidence="1">Uncharacterized protein</fullName>
    </submittedName>
</protein>
<name>A0A5B8MGE8_9CHLO</name>
<reference evidence="1 2" key="1">
    <citation type="submission" date="2018-07" db="EMBL/GenBank/DDBJ databases">
        <title>The complete nuclear genome of the prasinophyte Chloropicon primus (CCMP1205).</title>
        <authorList>
            <person name="Pombert J.-F."/>
            <person name="Otis C."/>
            <person name="Turmel M."/>
            <person name="Lemieux C."/>
        </authorList>
    </citation>
    <scope>NUCLEOTIDE SEQUENCE [LARGE SCALE GENOMIC DNA]</scope>
    <source>
        <strain evidence="1 2">CCMP1205</strain>
    </source>
</reference>